<evidence type="ECO:0000313" key="3">
    <source>
        <dbReference type="Proteomes" id="UP000197097"/>
    </source>
</evidence>
<name>A0A246JY86_9SPHN</name>
<dbReference type="RefSeq" id="WP_088472644.1">
    <property type="nucleotide sequence ID" value="NZ_NISJ01000004.1"/>
</dbReference>
<dbReference type="AlphaFoldDB" id="A0A246JY86"/>
<evidence type="ECO:0000313" key="2">
    <source>
        <dbReference type="EMBL" id="OWQ98029.1"/>
    </source>
</evidence>
<protein>
    <submittedName>
        <fullName evidence="2">Uncharacterized protein</fullName>
    </submittedName>
</protein>
<comment type="caution">
    <text evidence="2">The sequence shown here is derived from an EMBL/GenBank/DDBJ whole genome shotgun (WGS) entry which is preliminary data.</text>
</comment>
<keyword evidence="1" id="KW-0175">Coiled coil</keyword>
<evidence type="ECO:0000256" key="1">
    <source>
        <dbReference type="SAM" id="Coils"/>
    </source>
</evidence>
<feature type="coiled-coil region" evidence="1">
    <location>
        <begin position="11"/>
        <end position="38"/>
    </location>
</feature>
<dbReference type="OrthoDB" id="9997511at2"/>
<gene>
    <name evidence="2" type="ORF">CDQ91_10445</name>
</gene>
<accession>A0A246JY86</accession>
<sequence length="112" mass="13375">MWKWLNPWRELRQARETIGDLEAECDALDREARDARRKEEMKDWTSPAAYRQEAEWRPLLVLSSYGYGYPSGFDRNRVYEFRRDGSEEVQTYRLADLSPYANVAGLHWREVA</sequence>
<keyword evidence="3" id="KW-1185">Reference proteome</keyword>
<organism evidence="2 3">
    <name type="scientific">Sphingopyxis witflariensis</name>
    <dbReference type="NCBI Taxonomy" id="173675"/>
    <lineage>
        <taxon>Bacteria</taxon>
        <taxon>Pseudomonadati</taxon>
        <taxon>Pseudomonadota</taxon>
        <taxon>Alphaproteobacteria</taxon>
        <taxon>Sphingomonadales</taxon>
        <taxon>Sphingomonadaceae</taxon>
        <taxon>Sphingopyxis</taxon>
    </lineage>
</organism>
<dbReference type="Proteomes" id="UP000197097">
    <property type="component" value="Unassembled WGS sequence"/>
</dbReference>
<proteinExistence type="predicted"/>
<reference evidence="2 3" key="1">
    <citation type="journal article" date="2002" name="Int. J. Syst. Evol. Microbiol.">
        <title>Sphingopyxis witflariensis sp. nov., isolated from activated sludge.</title>
        <authorList>
            <person name="Kampfer P."/>
            <person name="Witzenberger R."/>
            <person name="Denner E.B."/>
            <person name="Busse H.J."/>
            <person name="Neef A."/>
        </authorList>
    </citation>
    <scope>NUCLEOTIDE SEQUENCE [LARGE SCALE GENOMIC DNA]</scope>
    <source>
        <strain evidence="2 3">DSM 14551</strain>
    </source>
</reference>
<dbReference type="EMBL" id="NISJ01000004">
    <property type="protein sequence ID" value="OWQ98029.1"/>
    <property type="molecule type" value="Genomic_DNA"/>
</dbReference>